<dbReference type="PANTHER" id="PTHR39217">
    <property type="match status" value="1"/>
</dbReference>
<dbReference type="AlphaFoldDB" id="A0A7Z0C4J1"/>
<proteinExistence type="predicted"/>
<dbReference type="InterPro" id="IPR053191">
    <property type="entry name" value="DcsG_Biosynth_Enzyme"/>
</dbReference>
<comment type="caution">
    <text evidence="3">The sequence shown here is derived from an EMBL/GenBank/DDBJ whole genome shotgun (WGS) entry which is preliminary data.</text>
</comment>
<dbReference type="Gene3D" id="3.30.470.20">
    <property type="entry name" value="ATP-grasp fold, B domain"/>
    <property type="match status" value="1"/>
</dbReference>
<reference evidence="3 4" key="1">
    <citation type="submission" date="2020-07" db="EMBL/GenBank/DDBJ databases">
        <title>Sequencing the genomes of 1000 actinobacteria strains.</title>
        <authorList>
            <person name="Klenk H.-P."/>
        </authorList>
    </citation>
    <scope>NUCLEOTIDE SEQUENCE [LARGE SCALE GENOMIC DNA]</scope>
    <source>
        <strain evidence="3 4">DSM 18248</strain>
    </source>
</reference>
<name>A0A7Z0C4J1_9ACTN</name>
<evidence type="ECO:0000259" key="2">
    <source>
        <dbReference type="PROSITE" id="PS50975"/>
    </source>
</evidence>
<dbReference type="InterPro" id="IPR013651">
    <property type="entry name" value="ATP-grasp_RimK-type"/>
</dbReference>
<dbReference type="GO" id="GO:0016874">
    <property type="term" value="F:ligase activity"/>
    <property type="evidence" value="ECO:0007669"/>
    <property type="project" value="UniProtKB-KW"/>
</dbReference>
<keyword evidence="4" id="KW-1185">Reference proteome</keyword>
<evidence type="ECO:0000313" key="3">
    <source>
        <dbReference type="EMBL" id="NYI11362.1"/>
    </source>
</evidence>
<dbReference type="SUPFAM" id="SSF56059">
    <property type="entry name" value="Glutathione synthetase ATP-binding domain-like"/>
    <property type="match status" value="1"/>
</dbReference>
<dbReference type="Proteomes" id="UP000537326">
    <property type="component" value="Unassembled WGS sequence"/>
</dbReference>
<sequence>MPTVLLATMSLLPEGEYGGEHLLSAFAERDVTARWVAWDDPAVDWSAADLVAVRSTWDYHRRLPEFLEWARATEAVVPVLNGAEVFAWNADKSYLLDLADVPVVPTRLLEDRGLVPTLQAAIDELGTVLVKPRTGAGGLGVVLADSVRDPRLEGLTAGPWVVQPVVESVRTEGERSVFVLGGEVVSQVDKQPAGDEVRVHEHFGGVSRPVPVEPECAELATAAVAAAVRLRGRELPYARVDMMRLADGRLAVSELELIEPGLYLDVHPANAGLFADVVTGLLPGT</sequence>
<protein>
    <submittedName>
        <fullName evidence="3">Glutathione synthase/RimK-type ligase-like ATP-grasp enzyme</fullName>
    </submittedName>
</protein>
<accession>A0A7Z0C4J1</accession>
<evidence type="ECO:0000313" key="4">
    <source>
        <dbReference type="Proteomes" id="UP000537326"/>
    </source>
</evidence>
<gene>
    <name evidence="3" type="ORF">BKA05_002877</name>
</gene>
<dbReference type="RefSeq" id="WP_179532059.1">
    <property type="nucleotide sequence ID" value="NZ_BAAAPP010000008.1"/>
</dbReference>
<dbReference type="InterPro" id="IPR011761">
    <property type="entry name" value="ATP-grasp"/>
</dbReference>
<keyword evidence="3" id="KW-0436">Ligase</keyword>
<dbReference type="EMBL" id="JACBZI010000001">
    <property type="protein sequence ID" value="NYI11362.1"/>
    <property type="molecule type" value="Genomic_DNA"/>
</dbReference>
<keyword evidence="1" id="KW-0547">Nucleotide-binding</keyword>
<dbReference type="GO" id="GO:0005524">
    <property type="term" value="F:ATP binding"/>
    <property type="evidence" value="ECO:0007669"/>
    <property type="project" value="UniProtKB-UniRule"/>
</dbReference>
<evidence type="ECO:0000256" key="1">
    <source>
        <dbReference type="PROSITE-ProRule" id="PRU00409"/>
    </source>
</evidence>
<keyword evidence="1" id="KW-0067">ATP-binding</keyword>
<feature type="domain" description="ATP-grasp" evidence="2">
    <location>
        <begin position="93"/>
        <end position="282"/>
    </location>
</feature>
<dbReference type="GO" id="GO:0046872">
    <property type="term" value="F:metal ion binding"/>
    <property type="evidence" value="ECO:0007669"/>
    <property type="project" value="InterPro"/>
</dbReference>
<dbReference type="PANTHER" id="PTHR39217:SF1">
    <property type="entry name" value="GLUTATHIONE SYNTHETASE"/>
    <property type="match status" value="1"/>
</dbReference>
<dbReference type="Pfam" id="PF08443">
    <property type="entry name" value="RimK"/>
    <property type="match status" value="1"/>
</dbReference>
<organism evidence="3 4">
    <name type="scientific">Nocardioides marinus</name>
    <dbReference type="NCBI Taxonomy" id="374514"/>
    <lineage>
        <taxon>Bacteria</taxon>
        <taxon>Bacillati</taxon>
        <taxon>Actinomycetota</taxon>
        <taxon>Actinomycetes</taxon>
        <taxon>Propionibacteriales</taxon>
        <taxon>Nocardioidaceae</taxon>
        <taxon>Nocardioides</taxon>
    </lineage>
</organism>
<dbReference type="PROSITE" id="PS50975">
    <property type="entry name" value="ATP_GRASP"/>
    <property type="match status" value="1"/>
</dbReference>